<evidence type="ECO:0000256" key="5">
    <source>
        <dbReference type="ARBA" id="ARBA00010810"/>
    </source>
</evidence>
<evidence type="ECO:0000313" key="19">
    <source>
        <dbReference type="Proteomes" id="UP000601435"/>
    </source>
</evidence>
<feature type="domain" description="Oligosaccharyl transferase STT3 N-terminal" evidence="17">
    <location>
        <begin position="34"/>
        <end position="130"/>
    </location>
</feature>
<evidence type="ECO:0000256" key="7">
    <source>
        <dbReference type="ARBA" id="ARBA00022676"/>
    </source>
</evidence>
<dbReference type="EC" id="2.4.99.18" evidence="6"/>
<keyword evidence="10" id="KW-0479">Metal-binding</keyword>
<sequence>MVLLPSAVAFPLRQLVKLGLILVQATFLLYFAYAAYDIRLHAIRTFGHIIHEFDPWFNYRAAEYLAQHGLSKFFKWYDYMSWYPIGRPIGTTIYPGMQMWAVGIWEVLKHVPERKVPLPFIPPLRPVASWARRNGWPFISSPLKSTMAVGPMSVNDICCMIPPWFGSVASIFTGLLTYEISRSVNAGIMAPYAATNELDLCSRPETGAQYTDICL</sequence>
<dbReference type="GO" id="GO:0012505">
    <property type="term" value="C:endomembrane system"/>
    <property type="evidence" value="ECO:0007669"/>
    <property type="project" value="UniProtKB-SubCell"/>
</dbReference>
<evidence type="ECO:0000259" key="17">
    <source>
        <dbReference type="Pfam" id="PF02516"/>
    </source>
</evidence>
<comment type="pathway">
    <text evidence="4">Protein modification; protein glycosylation.</text>
</comment>
<evidence type="ECO:0000256" key="14">
    <source>
        <dbReference type="ARBA" id="ARBA00023211"/>
    </source>
</evidence>
<organism evidence="18 19">
    <name type="scientific">Symbiodinium necroappetens</name>
    <dbReference type="NCBI Taxonomy" id="1628268"/>
    <lineage>
        <taxon>Eukaryota</taxon>
        <taxon>Sar</taxon>
        <taxon>Alveolata</taxon>
        <taxon>Dinophyceae</taxon>
        <taxon>Suessiales</taxon>
        <taxon>Symbiodiniaceae</taxon>
        <taxon>Symbiodinium</taxon>
    </lineage>
</organism>
<evidence type="ECO:0000256" key="11">
    <source>
        <dbReference type="ARBA" id="ARBA00022842"/>
    </source>
</evidence>
<dbReference type="InterPro" id="IPR003674">
    <property type="entry name" value="Oligo_trans_STT3"/>
</dbReference>
<evidence type="ECO:0000256" key="9">
    <source>
        <dbReference type="ARBA" id="ARBA00022692"/>
    </source>
</evidence>
<evidence type="ECO:0000256" key="3">
    <source>
        <dbReference type="ARBA" id="ARBA00004127"/>
    </source>
</evidence>
<dbReference type="AlphaFoldDB" id="A0A812YVY1"/>
<comment type="subcellular location">
    <subcellularLocation>
        <location evidence="3">Endomembrane system</location>
        <topology evidence="3">Multi-pass membrane protein</topology>
    </subcellularLocation>
</comment>
<keyword evidence="7" id="KW-0328">Glycosyltransferase</keyword>
<evidence type="ECO:0000313" key="18">
    <source>
        <dbReference type="EMBL" id="CAE7798723.1"/>
    </source>
</evidence>
<keyword evidence="14" id="KW-0464">Manganese</keyword>
<dbReference type="OrthoDB" id="10261066at2759"/>
<evidence type="ECO:0000256" key="15">
    <source>
        <dbReference type="ARBA" id="ARBA00048829"/>
    </source>
</evidence>
<keyword evidence="13 16" id="KW-0472">Membrane</keyword>
<comment type="cofactor">
    <cofactor evidence="2">
        <name>Mg(2+)</name>
        <dbReference type="ChEBI" id="CHEBI:18420"/>
    </cofactor>
</comment>
<comment type="similarity">
    <text evidence="5">Belongs to the STT3 family.</text>
</comment>
<evidence type="ECO:0000256" key="12">
    <source>
        <dbReference type="ARBA" id="ARBA00022989"/>
    </source>
</evidence>
<keyword evidence="12 16" id="KW-1133">Transmembrane helix</keyword>
<dbReference type="GO" id="GO:0016020">
    <property type="term" value="C:membrane"/>
    <property type="evidence" value="ECO:0007669"/>
    <property type="project" value="InterPro"/>
</dbReference>
<dbReference type="GO" id="GO:0046872">
    <property type="term" value="F:metal ion binding"/>
    <property type="evidence" value="ECO:0007669"/>
    <property type="project" value="UniProtKB-KW"/>
</dbReference>
<keyword evidence="19" id="KW-1185">Reference proteome</keyword>
<gene>
    <name evidence="18" type="primary">STT3</name>
    <name evidence="18" type="ORF">SNEC2469_LOCUS23540</name>
</gene>
<dbReference type="GO" id="GO:0004579">
    <property type="term" value="F:dolichyl-diphosphooligosaccharide-protein glycotransferase activity"/>
    <property type="evidence" value="ECO:0007669"/>
    <property type="project" value="UniProtKB-EC"/>
</dbReference>
<keyword evidence="11" id="KW-0460">Magnesium</keyword>
<feature type="transmembrane region" description="Helical" evidence="16">
    <location>
        <begin position="15"/>
        <end position="36"/>
    </location>
</feature>
<evidence type="ECO:0000256" key="1">
    <source>
        <dbReference type="ARBA" id="ARBA00001936"/>
    </source>
</evidence>
<dbReference type="UniPathway" id="UPA00378"/>
<evidence type="ECO:0000256" key="2">
    <source>
        <dbReference type="ARBA" id="ARBA00001946"/>
    </source>
</evidence>
<keyword evidence="9 16" id="KW-0812">Transmembrane</keyword>
<comment type="caution">
    <text evidence="18">The sequence shown here is derived from an EMBL/GenBank/DDBJ whole genome shotgun (WGS) entry which is preliminary data.</text>
</comment>
<evidence type="ECO:0000256" key="10">
    <source>
        <dbReference type="ARBA" id="ARBA00022723"/>
    </source>
</evidence>
<dbReference type="PANTHER" id="PTHR13872">
    <property type="entry name" value="DOLICHYL-DIPHOSPHOOLIGOSACCHARIDE--PROTEIN GLYCOSYLTRANSFERASE SUBUNIT"/>
    <property type="match status" value="1"/>
</dbReference>
<dbReference type="InterPro" id="IPR048307">
    <property type="entry name" value="STT3_N"/>
</dbReference>
<keyword evidence="8" id="KW-0808">Transferase</keyword>
<evidence type="ECO:0000256" key="13">
    <source>
        <dbReference type="ARBA" id="ARBA00023136"/>
    </source>
</evidence>
<comment type="catalytic activity">
    <reaction evidence="15">
        <text>a di-trans,poly-cis-dolichyl diphosphooligosaccharide + L-asparaginyl-[protein] = N(4)-(oligosaccharide-(1-&gt;4)-N-acetyl-beta-D-glucosaminyl-(1-&gt;4)-N-acetyl-beta-D-glucosaminyl)-L-asparaginyl-[protein] + a di-trans,poly-cis-dolichyl diphosphate + H(+)</text>
        <dbReference type="Rhea" id="RHEA:22980"/>
        <dbReference type="Rhea" id="RHEA-COMP:12804"/>
        <dbReference type="Rhea" id="RHEA-COMP:12805"/>
        <dbReference type="Rhea" id="RHEA-COMP:19506"/>
        <dbReference type="Rhea" id="RHEA-COMP:19509"/>
        <dbReference type="ChEBI" id="CHEBI:15378"/>
        <dbReference type="ChEBI" id="CHEBI:50347"/>
        <dbReference type="ChEBI" id="CHEBI:57497"/>
        <dbReference type="ChEBI" id="CHEBI:57570"/>
        <dbReference type="ChEBI" id="CHEBI:132529"/>
        <dbReference type="EC" id="2.4.99.18"/>
    </reaction>
</comment>
<protein>
    <recommendedName>
        <fullName evidence="6">dolichyl-diphosphooligosaccharide--protein glycotransferase</fullName>
        <ecNumber evidence="6">2.4.99.18</ecNumber>
    </recommendedName>
</protein>
<dbReference type="EMBL" id="CAJNJA010044030">
    <property type="protein sequence ID" value="CAE7798723.1"/>
    <property type="molecule type" value="Genomic_DNA"/>
</dbReference>
<evidence type="ECO:0000256" key="8">
    <source>
        <dbReference type="ARBA" id="ARBA00022679"/>
    </source>
</evidence>
<name>A0A812YVY1_9DINO</name>
<dbReference type="Proteomes" id="UP000601435">
    <property type="component" value="Unassembled WGS sequence"/>
</dbReference>
<evidence type="ECO:0000256" key="6">
    <source>
        <dbReference type="ARBA" id="ARBA00012605"/>
    </source>
</evidence>
<proteinExistence type="inferred from homology"/>
<reference evidence="18" key="1">
    <citation type="submission" date="2021-02" db="EMBL/GenBank/DDBJ databases">
        <authorList>
            <person name="Dougan E. K."/>
            <person name="Rhodes N."/>
            <person name="Thang M."/>
            <person name="Chan C."/>
        </authorList>
    </citation>
    <scope>NUCLEOTIDE SEQUENCE</scope>
</reference>
<evidence type="ECO:0000256" key="4">
    <source>
        <dbReference type="ARBA" id="ARBA00004922"/>
    </source>
</evidence>
<dbReference type="PANTHER" id="PTHR13872:SF1">
    <property type="entry name" value="DOLICHYL-DIPHOSPHOOLIGOSACCHARIDE--PROTEIN GLYCOSYLTRANSFERASE SUBUNIT STT3B"/>
    <property type="match status" value="1"/>
</dbReference>
<comment type="cofactor">
    <cofactor evidence="1">
        <name>Mn(2+)</name>
        <dbReference type="ChEBI" id="CHEBI:29035"/>
    </cofactor>
</comment>
<dbReference type="Pfam" id="PF02516">
    <property type="entry name" value="STT3"/>
    <property type="match status" value="1"/>
</dbReference>
<evidence type="ECO:0000256" key="16">
    <source>
        <dbReference type="SAM" id="Phobius"/>
    </source>
</evidence>
<accession>A0A812YVY1</accession>